<protein>
    <submittedName>
        <fullName evidence="2">Geranylgeranyl pyrophosphate synthetase</fullName>
    </submittedName>
</protein>
<keyword evidence="3" id="KW-1185">Reference proteome</keyword>
<proteinExistence type="predicted"/>
<dbReference type="PANTHER" id="PTHR35179">
    <property type="entry name" value="PROTEIN CBG02620"/>
    <property type="match status" value="1"/>
</dbReference>
<gene>
    <name evidence="2" type="ORF">B0T16DRAFT_354610</name>
</gene>
<evidence type="ECO:0000313" key="3">
    <source>
        <dbReference type="Proteomes" id="UP001174936"/>
    </source>
</evidence>
<evidence type="ECO:0000256" key="1">
    <source>
        <dbReference type="SAM" id="MobiDB-lite"/>
    </source>
</evidence>
<dbReference type="PANTHER" id="PTHR35179:SF2">
    <property type="entry name" value="START DOMAIN-CONTAINING PROTEIN"/>
    <property type="match status" value="1"/>
</dbReference>
<comment type="caution">
    <text evidence="2">The sequence shown here is derived from an EMBL/GenBank/DDBJ whole genome shotgun (WGS) entry which is preliminary data.</text>
</comment>
<feature type="region of interest" description="Disordered" evidence="1">
    <location>
        <begin position="422"/>
        <end position="447"/>
    </location>
</feature>
<feature type="compositionally biased region" description="Acidic residues" evidence="1">
    <location>
        <begin position="434"/>
        <end position="447"/>
    </location>
</feature>
<organism evidence="2 3">
    <name type="scientific">Cercophora newfieldiana</name>
    <dbReference type="NCBI Taxonomy" id="92897"/>
    <lineage>
        <taxon>Eukaryota</taxon>
        <taxon>Fungi</taxon>
        <taxon>Dikarya</taxon>
        <taxon>Ascomycota</taxon>
        <taxon>Pezizomycotina</taxon>
        <taxon>Sordariomycetes</taxon>
        <taxon>Sordariomycetidae</taxon>
        <taxon>Sordariales</taxon>
        <taxon>Lasiosphaeriaceae</taxon>
        <taxon>Cercophora</taxon>
    </lineage>
</organism>
<sequence length="474" mass="52640">MSSYWSTKSRPHYRSASAGHRAAPVSNPTPQTPPPPFGALLQTLKIEDLAVSSKKFVNSATIEDVEVITSYNWLDKKGAEPTILIPGKPPRWTPPLTSPQLSQDDGNYFRDKNAARYPKHPIEPGVVACLDADPALPSKVDIMACSSTLGNLLRFVRGSGEDKPFRMLVEKVGNTIFFIRRENSPTELIPDVRGYGHTFPEAYTTWEADVKGSCSHQRLLRYSFGGLNCVVRFGADGYISPAGWSAPHSASTANEKKPSVDDLINTLSGISVPSPDIEPSKGTLKVEKAGTAVDQRDVFDLKTRSIWTKLKKDHLADELPRLWVAQIPYFILAFHQSGFFAPNEIQIKNVRKKVKVWEKNQATHLASLAALIHRIIDVVSAKPSRKIELRCCETGKLEVRERLADAGEILSPGVRSRWEGEWEKGALSEKGDPDSEDEPYWDDRDDQLSWDEGSEKDFTACSADDCGYCGHCPY</sequence>
<evidence type="ECO:0000313" key="2">
    <source>
        <dbReference type="EMBL" id="KAK0643160.1"/>
    </source>
</evidence>
<name>A0AA40CLR1_9PEZI</name>
<feature type="region of interest" description="Disordered" evidence="1">
    <location>
        <begin position="1"/>
        <end position="37"/>
    </location>
</feature>
<dbReference type="EMBL" id="JAULSV010000005">
    <property type="protein sequence ID" value="KAK0643160.1"/>
    <property type="molecule type" value="Genomic_DNA"/>
</dbReference>
<dbReference type="AlphaFoldDB" id="A0AA40CLR1"/>
<feature type="compositionally biased region" description="Basic and acidic residues" evidence="1">
    <location>
        <begin position="422"/>
        <end position="433"/>
    </location>
</feature>
<dbReference type="Proteomes" id="UP001174936">
    <property type="component" value="Unassembled WGS sequence"/>
</dbReference>
<reference evidence="2" key="1">
    <citation type="submission" date="2023-06" db="EMBL/GenBank/DDBJ databases">
        <title>Genome-scale phylogeny and comparative genomics of the fungal order Sordariales.</title>
        <authorList>
            <consortium name="Lawrence Berkeley National Laboratory"/>
            <person name="Hensen N."/>
            <person name="Bonometti L."/>
            <person name="Westerberg I."/>
            <person name="Brannstrom I.O."/>
            <person name="Guillou S."/>
            <person name="Cros-Aarteil S."/>
            <person name="Calhoun S."/>
            <person name="Haridas S."/>
            <person name="Kuo A."/>
            <person name="Mondo S."/>
            <person name="Pangilinan J."/>
            <person name="Riley R."/>
            <person name="Labutti K."/>
            <person name="Andreopoulos B."/>
            <person name="Lipzen A."/>
            <person name="Chen C."/>
            <person name="Yanf M."/>
            <person name="Daum C."/>
            <person name="Ng V."/>
            <person name="Clum A."/>
            <person name="Steindorff A."/>
            <person name="Ohm R."/>
            <person name="Martin F."/>
            <person name="Silar P."/>
            <person name="Natvig D."/>
            <person name="Lalanne C."/>
            <person name="Gautier V."/>
            <person name="Ament-Velasquez S.L."/>
            <person name="Kruys A."/>
            <person name="Hutchinson M.I."/>
            <person name="Powell A.J."/>
            <person name="Barry K."/>
            <person name="Miller A.N."/>
            <person name="Grigoriev I.V."/>
            <person name="Debuchy R."/>
            <person name="Gladieux P."/>
            <person name="Thoren M.H."/>
            <person name="Johannesson H."/>
        </authorList>
    </citation>
    <scope>NUCLEOTIDE SEQUENCE</scope>
    <source>
        <strain evidence="2">SMH2532-1</strain>
    </source>
</reference>
<accession>A0AA40CLR1</accession>